<sequence length="320" mass="36563">MSEPERDLVGYGANRPTTGFPDGKRLAISLVVNYEEGSERSFAMGDPDQETLTEWGQYPFPPDIRNLAMETMHEYGSRVGVWRILDIFKRHDVKSTFFACAVAFEHAPDVARAAVEQGHEICSHGYRWEEVFRLSEDEEREHIRLAVESFERVCGKRPVGWYCRYGPSTRTRRLLVEEGGFIYDSDSYNDEVPHFTEVEGHQHLIVPYTPDANDIAFWLGNGMATAEQFETYLRDSFDVLYAESERYPRMMSIGLHCRVIGRPGRSPSLDRFIDYAKGFDGVWFATREEIARSWLGVHGGNARSAAGDVTAGRVFENHVR</sequence>
<dbReference type="EMBL" id="JBHUCP010000042">
    <property type="protein sequence ID" value="MFD1534728.1"/>
    <property type="molecule type" value="Genomic_DNA"/>
</dbReference>
<dbReference type="SUPFAM" id="SSF88713">
    <property type="entry name" value="Glycoside hydrolase/deacetylase"/>
    <property type="match status" value="1"/>
</dbReference>
<dbReference type="PANTHER" id="PTHR43123:SF1">
    <property type="entry name" value="POLYSACCHARIDE DEACETYLASE-RELATED"/>
    <property type="match status" value="1"/>
</dbReference>
<name>A0ABW4FW74_9PSEU</name>
<organism evidence="2 3">
    <name type="scientific">Pseudonocardia aurantiaca</name>
    <dbReference type="NCBI Taxonomy" id="75290"/>
    <lineage>
        <taxon>Bacteria</taxon>
        <taxon>Bacillati</taxon>
        <taxon>Actinomycetota</taxon>
        <taxon>Actinomycetes</taxon>
        <taxon>Pseudonocardiales</taxon>
        <taxon>Pseudonocardiaceae</taxon>
        <taxon>Pseudonocardia</taxon>
    </lineage>
</organism>
<dbReference type="CDD" id="cd10977">
    <property type="entry name" value="CE4_PuuE_SpCDA1"/>
    <property type="match status" value="1"/>
</dbReference>
<reference evidence="3" key="1">
    <citation type="journal article" date="2019" name="Int. J. Syst. Evol. Microbiol.">
        <title>The Global Catalogue of Microorganisms (GCM) 10K type strain sequencing project: providing services to taxonomists for standard genome sequencing and annotation.</title>
        <authorList>
            <consortium name="The Broad Institute Genomics Platform"/>
            <consortium name="The Broad Institute Genome Sequencing Center for Infectious Disease"/>
            <person name="Wu L."/>
            <person name="Ma J."/>
        </authorList>
    </citation>
    <scope>NUCLEOTIDE SEQUENCE [LARGE SCALE GENOMIC DNA]</scope>
    <source>
        <strain evidence="3">JCM 12165</strain>
    </source>
</reference>
<dbReference type="RefSeq" id="WP_343982240.1">
    <property type="nucleotide sequence ID" value="NZ_BAAAJG010000015.1"/>
</dbReference>
<dbReference type="Pfam" id="PF01522">
    <property type="entry name" value="Polysacc_deac_1"/>
    <property type="match status" value="1"/>
</dbReference>
<protein>
    <submittedName>
        <fullName evidence="2">Allantoinase PuuE</fullName>
    </submittedName>
</protein>
<keyword evidence="3" id="KW-1185">Reference proteome</keyword>
<comment type="caution">
    <text evidence="2">The sequence shown here is derived from an EMBL/GenBank/DDBJ whole genome shotgun (WGS) entry which is preliminary data.</text>
</comment>
<dbReference type="InterPro" id="IPR011330">
    <property type="entry name" value="Glyco_hydro/deAcase_b/a-brl"/>
</dbReference>
<dbReference type="Proteomes" id="UP001597145">
    <property type="component" value="Unassembled WGS sequence"/>
</dbReference>
<evidence type="ECO:0000259" key="1">
    <source>
        <dbReference type="PROSITE" id="PS51677"/>
    </source>
</evidence>
<feature type="domain" description="NodB homology" evidence="1">
    <location>
        <begin position="67"/>
        <end position="285"/>
    </location>
</feature>
<dbReference type="InterPro" id="IPR017625">
    <property type="entry name" value="PuuE"/>
</dbReference>
<accession>A0ABW4FW74</accession>
<gene>
    <name evidence="2" type="ORF">ACFSCY_35450</name>
</gene>
<dbReference type="PANTHER" id="PTHR43123">
    <property type="entry name" value="POLYSACCHARIDE DEACETYLASE-RELATED"/>
    <property type="match status" value="1"/>
</dbReference>
<proteinExistence type="predicted"/>
<dbReference type="InterPro" id="IPR002509">
    <property type="entry name" value="NODB_dom"/>
</dbReference>
<evidence type="ECO:0000313" key="2">
    <source>
        <dbReference type="EMBL" id="MFD1534728.1"/>
    </source>
</evidence>
<dbReference type="Gene3D" id="3.20.20.370">
    <property type="entry name" value="Glycoside hydrolase/deacetylase"/>
    <property type="match status" value="1"/>
</dbReference>
<dbReference type="PROSITE" id="PS51677">
    <property type="entry name" value="NODB"/>
    <property type="match status" value="1"/>
</dbReference>
<evidence type="ECO:0000313" key="3">
    <source>
        <dbReference type="Proteomes" id="UP001597145"/>
    </source>
</evidence>